<dbReference type="InterPro" id="IPR042261">
    <property type="entry name" value="Lsr2-like_dimerization"/>
</dbReference>
<dbReference type="OrthoDB" id="4113332at2"/>
<accession>A0A372JF43</accession>
<keyword evidence="6" id="KW-1185">Reference proteome</keyword>
<reference evidence="5 6" key="1">
    <citation type="submission" date="2018-08" db="EMBL/GenBank/DDBJ databases">
        <title>Actinomadura jelena sp. nov., a novel Actinomycete isolated from soil in Chad.</title>
        <authorList>
            <person name="Shi L."/>
        </authorList>
    </citation>
    <scope>NUCLEOTIDE SEQUENCE [LARGE SCALE GENOMIC DNA]</scope>
    <source>
        <strain evidence="5 6">NEAU-G17</strain>
    </source>
</reference>
<dbReference type="EMBL" id="QURH01000751">
    <property type="protein sequence ID" value="RFU38622.1"/>
    <property type="molecule type" value="Genomic_DNA"/>
</dbReference>
<evidence type="ECO:0000259" key="3">
    <source>
        <dbReference type="Pfam" id="PF11774"/>
    </source>
</evidence>
<protein>
    <submittedName>
        <fullName evidence="5">Lsr2 family protein</fullName>
    </submittedName>
</protein>
<dbReference type="Pfam" id="PF11774">
    <property type="entry name" value="Lsr2"/>
    <property type="match status" value="1"/>
</dbReference>
<name>A0A372JF43_9ACTN</name>
<dbReference type="Gene3D" id="3.30.60.230">
    <property type="entry name" value="Lsr2, dimerization domain"/>
    <property type="match status" value="1"/>
</dbReference>
<evidence type="ECO:0000256" key="1">
    <source>
        <dbReference type="ARBA" id="ARBA00023125"/>
    </source>
</evidence>
<dbReference type="AlphaFoldDB" id="A0A372JF43"/>
<feature type="domain" description="Lsr2 dimerization" evidence="3">
    <location>
        <begin position="1"/>
        <end position="57"/>
    </location>
</feature>
<dbReference type="InterPro" id="IPR024412">
    <property type="entry name" value="Lsr2_dim_dom"/>
</dbReference>
<keyword evidence="1" id="KW-0238">DNA-binding</keyword>
<dbReference type="Gene3D" id="4.10.320.10">
    <property type="entry name" value="E3-binding domain"/>
    <property type="match status" value="1"/>
</dbReference>
<dbReference type="InterPro" id="IPR055370">
    <property type="entry name" value="Lsr2_DNA-bd"/>
</dbReference>
<evidence type="ECO:0000256" key="2">
    <source>
        <dbReference type="SAM" id="MobiDB-lite"/>
    </source>
</evidence>
<evidence type="ECO:0000313" key="5">
    <source>
        <dbReference type="EMBL" id="RFU38622.1"/>
    </source>
</evidence>
<sequence>MAQKTIVVMTDDLDGGEAEETVSFALDGVGYEIDLNAANAAKLRERFEPFVANARKAARRPAKPTRSAGNREQSAEIREWAKQNGIPVNDRGRIPAKVIEQYNATH</sequence>
<gene>
    <name evidence="5" type="ORF">DZF91_26710</name>
</gene>
<dbReference type="RefSeq" id="WP_117359934.1">
    <property type="nucleotide sequence ID" value="NZ_QURH01000751.1"/>
</dbReference>
<organism evidence="5 6">
    <name type="scientific">Actinomadura logoneensis</name>
    <dbReference type="NCBI Taxonomy" id="2293572"/>
    <lineage>
        <taxon>Bacteria</taxon>
        <taxon>Bacillati</taxon>
        <taxon>Actinomycetota</taxon>
        <taxon>Actinomycetes</taxon>
        <taxon>Streptosporangiales</taxon>
        <taxon>Thermomonosporaceae</taxon>
        <taxon>Actinomadura</taxon>
    </lineage>
</organism>
<dbReference type="InterPro" id="IPR036625">
    <property type="entry name" value="E3-bd_dom_sf"/>
</dbReference>
<comment type="caution">
    <text evidence="5">The sequence shown here is derived from an EMBL/GenBank/DDBJ whole genome shotgun (WGS) entry which is preliminary data.</text>
</comment>
<evidence type="ECO:0000313" key="6">
    <source>
        <dbReference type="Proteomes" id="UP000261811"/>
    </source>
</evidence>
<proteinExistence type="predicted"/>
<feature type="region of interest" description="Disordered" evidence="2">
    <location>
        <begin position="55"/>
        <end position="106"/>
    </location>
</feature>
<feature type="domain" description="Lsr2 DNA-binding" evidence="4">
    <location>
        <begin position="70"/>
        <end position="104"/>
    </location>
</feature>
<dbReference type="GO" id="GO:0003677">
    <property type="term" value="F:DNA binding"/>
    <property type="evidence" value="ECO:0007669"/>
    <property type="project" value="UniProtKB-KW"/>
</dbReference>
<dbReference type="Proteomes" id="UP000261811">
    <property type="component" value="Unassembled WGS sequence"/>
</dbReference>
<dbReference type="Pfam" id="PF23359">
    <property type="entry name" value="Lsr2_DNA-bd"/>
    <property type="match status" value="1"/>
</dbReference>
<evidence type="ECO:0000259" key="4">
    <source>
        <dbReference type="Pfam" id="PF23359"/>
    </source>
</evidence>
<dbReference type="GO" id="GO:0016746">
    <property type="term" value="F:acyltransferase activity"/>
    <property type="evidence" value="ECO:0007669"/>
    <property type="project" value="InterPro"/>
</dbReference>